<accession>A0ACB8RTP5</accession>
<reference evidence="1" key="2">
    <citation type="journal article" date="2022" name="New Phytol.">
        <title>Evolutionary transition to the ectomycorrhizal habit in the genomes of a hyperdiverse lineage of mushroom-forming fungi.</title>
        <authorList>
            <person name="Looney B."/>
            <person name="Miyauchi S."/>
            <person name="Morin E."/>
            <person name="Drula E."/>
            <person name="Courty P.E."/>
            <person name="Kohler A."/>
            <person name="Kuo A."/>
            <person name="LaButti K."/>
            <person name="Pangilinan J."/>
            <person name="Lipzen A."/>
            <person name="Riley R."/>
            <person name="Andreopoulos W."/>
            <person name="He G."/>
            <person name="Johnson J."/>
            <person name="Nolan M."/>
            <person name="Tritt A."/>
            <person name="Barry K.W."/>
            <person name="Grigoriev I.V."/>
            <person name="Nagy L.G."/>
            <person name="Hibbett D."/>
            <person name="Henrissat B."/>
            <person name="Matheny P.B."/>
            <person name="Labbe J."/>
            <person name="Martin F.M."/>
        </authorList>
    </citation>
    <scope>NUCLEOTIDE SEQUENCE</scope>
    <source>
        <strain evidence="1">FP105234-sp</strain>
    </source>
</reference>
<reference evidence="1" key="1">
    <citation type="submission" date="2021-02" db="EMBL/GenBank/DDBJ databases">
        <authorList>
            <consortium name="DOE Joint Genome Institute"/>
            <person name="Ahrendt S."/>
            <person name="Looney B.P."/>
            <person name="Miyauchi S."/>
            <person name="Morin E."/>
            <person name="Drula E."/>
            <person name="Courty P.E."/>
            <person name="Chicoki N."/>
            <person name="Fauchery L."/>
            <person name="Kohler A."/>
            <person name="Kuo A."/>
            <person name="Labutti K."/>
            <person name="Pangilinan J."/>
            <person name="Lipzen A."/>
            <person name="Riley R."/>
            <person name="Andreopoulos W."/>
            <person name="He G."/>
            <person name="Johnson J."/>
            <person name="Barry K.W."/>
            <person name="Grigoriev I.V."/>
            <person name="Nagy L."/>
            <person name="Hibbett D."/>
            <person name="Henrissat B."/>
            <person name="Matheny P.B."/>
            <person name="Labbe J."/>
            <person name="Martin F."/>
        </authorList>
    </citation>
    <scope>NUCLEOTIDE SEQUENCE</scope>
    <source>
        <strain evidence="1">FP105234-sp</strain>
    </source>
</reference>
<dbReference type="EMBL" id="MU275913">
    <property type="protein sequence ID" value="KAI0046980.1"/>
    <property type="molecule type" value="Genomic_DNA"/>
</dbReference>
<evidence type="ECO:0000313" key="1">
    <source>
        <dbReference type="EMBL" id="KAI0046980.1"/>
    </source>
</evidence>
<comment type="caution">
    <text evidence="1">The sequence shown here is derived from an EMBL/GenBank/DDBJ whole genome shotgun (WGS) entry which is preliminary data.</text>
</comment>
<feature type="non-terminal residue" evidence="1">
    <location>
        <position position="1"/>
    </location>
</feature>
<keyword evidence="2" id="KW-1185">Reference proteome</keyword>
<name>A0ACB8RTP5_9AGAM</name>
<protein>
    <submittedName>
        <fullName evidence="1">Uncharacterized protein</fullName>
    </submittedName>
</protein>
<gene>
    <name evidence="1" type="ORF">FA95DRAFT_1476637</name>
</gene>
<feature type="non-terminal residue" evidence="1">
    <location>
        <position position="129"/>
    </location>
</feature>
<evidence type="ECO:0000313" key="2">
    <source>
        <dbReference type="Proteomes" id="UP000814033"/>
    </source>
</evidence>
<organism evidence="1 2">
    <name type="scientific">Auriscalpium vulgare</name>
    <dbReference type="NCBI Taxonomy" id="40419"/>
    <lineage>
        <taxon>Eukaryota</taxon>
        <taxon>Fungi</taxon>
        <taxon>Dikarya</taxon>
        <taxon>Basidiomycota</taxon>
        <taxon>Agaricomycotina</taxon>
        <taxon>Agaricomycetes</taxon>
        <taxon>Russulales</taxon>
        <taxon>Auriscalpiaceae</taxon>
        <taxon>Auriscalpium</taxon>
    </lineage>
</organism>
<proteinExistence type="predicted"/>
<sequence length="129" mass="13902">WSRYLQKAEYYDKELAETWQGDADGVLIFTGLFSATVAAFILESYKGLKQDPSDTTNAILAQISAQLAAAANGTSALPTSSPTPFSPPASSVRVNALWLLSLCLSLTCALLATFAQQWARAYLHATRGR</sequence>
<dbReference type="Proteomes" id="UP000814033">
    <property type="component" value="Unassembled WGS sequence"/>
</dbReference>